<sequence length="105" mass="11221">MNTIDINQVLTQIRTLEAQAKSEAPALEQGAGAGFSDLLVQSIEQVNDVQQKAGALKTAFEAGDPNVDLANVMIAVQKSSVSFQAMVQVRNKLVAAYKDVMSMPL</sequence>
<dbReference type="EMBL" id="UOFX01000010">
    <property type="protein sequence ID" value="VAX05849.1"/>
    <property type="molecule type" value="Genomic_DNA"/>
</dbReference>
<keyword evidence="3" id="KW-0966">Cell projection</keyword>
<dbReference type="PANTHER" id="PTHR34653">
    <property type="match status" value="1"/>
</dbReference>
<evidence type="ECO:0000256" key="2">
    <source>
        <dbReference type="ARBA" id="ARBA00023143"/>
    </source>
</evidence>
<organism evidence="3">
    <name type="scientific">hydrothermal vent metagenome</name>
    <dbReference type="NCBI Taxonomy" id="652676"/>
    <lineage>
        <taxon>unclassified sequences</taxon>
        <taxon>metagenomes</taxon>
        <taxon>ecological metagenomes</taxon>
    </lineage>
</organism>
<dbReference type="GO" id="GO:0009425">
    <property type="term" value="C:bacterial-type flagellum basal body"/>
    <property type="evidence" value="ECO:0007669"/>
    <property type="project" value="UniProtKB-SubCell"/>
</dbReference>
<dbReference type="InterPro" id="IPR001624">
    <property type="entry name" value="FliE"/>
</dbReference>
<dbReference type="AlphaFoldDB" id="A0A3B1AJ22"/>
<keyword evidence="3" id="KW-0969">Cilium</keyword>
<gene>
    <name evidence="3" type="ORF">MNBD_GAMMA26-599</name>
</gene>
<name>A0A3B1AJ22_9ZZZZ</name>
<protein>
    <submittedName>
        <fullName evidence="3">Flagellar hook-basal body complex protein FliE</fullName>
    </submittedName>
</protein>
<dbReference type="GO" id="GO:0071973">
    <property type="term" value="P:bacterial-type flagellum-dependent cell motility"/>
    <property type="evidence" value="ECO:0007669"/>
    <property type="project" value="InterPro"/>
</dbReference>
<dbReference type="NCBIfam" id="TIGR00205">
    <property type="entry name" value="fliE"/>
    <property type="match status" value="1"/>
</dbReference>
<keyword evidence="3" id="KW-0282">Flagellum</keyword>
<dbReference type="GO" id="GO:0003774">
    <property type="term" value="F:cytoskeletal motor activity"/>
    <property type="evidence" value="ECO:0007669"/>
    <property type="project" value="InterPro"/>
</dbReference>
<dbReference type="PRINTS" id="PR01006">
    <property type="entry name" value="FLGHOOKFLIE"/>
</dbReference>
<evidence type="ECO:0000256" key="1">
    <source>
        <dbReference type="ARBA" id="ARBA00004117"/>
    </source>
</evidence>
<proteinExistence type="inferred from homology"/>
<reference evidence="3" key="1">
    <citation type="submission" date="2018-06" db="EMBL/GenBank/DDBJ databases">
        <authorList>
            <person name="Zhirakovskaya E."/>
        </authorList>
    </citation>
    <scope>NUCLEOTIDE SEQUENCE</scope>
</reference>
<dbReference type="HAMAP" id="MF_00724">
    <property type="entry name" value="FliE"/>
    <property type="match status" value="1"/>
</dbReference>
<keyword evidence="2" id="KW-0975">Bacterial flagellum</keyword>
<comment type="subcellular location">
    <subcellularLocation>
        <location evidence="1">Bacterial flagellum basal body</location>
    </subcellularLocation>
</comment>
<dbReference type="GO" id="GO:0005198">
    <property type="term" value="F:structural molecule activity"/>
    <property type="evidence" value="ECO:0007669"/>
    <property type="project" value="InterPro"/>
</dbReference>
<accession>A0A3B1AJ22</accession>
<dbReference type="Pfam" id="PF02049">
    <property type="entry name" value="FliE"/>
    <property type="match status" value="1"/>
</dbReference>
<evidence type="ECO:0000313" key="3">
    <source>
        <dbReference type="EMBL" id="VAX05849.1"/>
    </source>
</evidence>
<dbReference type="PANTHER" id="PTHR34653:SF1">
    <property type="entry name" value="FLAGELLAR HOOK-BASAL BODY COMPLEX PROTEIN FLIE"/>
    <property type="match status" value="1"/>
</dbReference>